<name>D0NHY2_PHYIT</name>
<accession>D0NHY2</accession>
<sequence>MVAFPWWDIEPVLYLCSVSAITASTFNWNVKQIVSITAITASTINWNVKQIGSITATCPGVVNDYQHWIGVRAPNLNLVYQVL</sequence>
<dbReference type="VEuPathDB" id="FungiDB:PITG_11843"/>
<evidence type="ECO:0000313" key="1">
    <source>
        <dbReference type="EMBL" id="EEY58857.1"/>
    </source>
</evidence>
<keyword evidence="2" id="KW-1185">Reference proteome</keyword>
<dbReference type="HOGENOM" id="CLU_2547492_0_0_1"/>
<dbReference type="EMBL" id="DS028138">
    <property type="protein sequence ID" value="EEY58857.1"/>
    <property type="molecule type" value="Genomic_DNA"/>
</dbReference>
<dbReference type="InParanoid" id="D0NHY2"/>
<protein>
    <submittedName>
        <fullName evidence="1">Uncharacterized protein</fullName>
    </submittedName>
</protein>
<organism evidence="1 2">
    <name type="scientific">Phytophthora infestans (strain T30-4)</name>
    <name type="common">Potato late blight agent</name>
    <dbReference type="NCBI Taxonomy" id="403677"/>
    <lineage>
        <taxon>Eukaryota</taxon>
        <taxon>Sar</taxon>
        <taxon>Stramenopiles</taxon>
        <taxon>Oomycota</taxon>
        <taxon>Peronosporomycetes</taxon>
        <taxon>Peronosporales</taxon>
        <taxon>Peronosporaceae</taxon>
        <taxon>Phytophthora</taxon>
    </lineage>
</organism>
<gene>
    <name evidence="1" type="ORF">PITG_11843</name>
</gene>
<dbReference type="GeneID" id="9470852"/>
<dbReference type="RefSeq" id="XP_002901330.1">
    <property type="nucleotide sequence ID" value="XM_002901284.1"/>
</dbReference>
<dbReference type="AlphaFoldDB" id="D0NHY2"/>
<dbReference type="Proteomes" id="UP000006643">
    <property type="component" value="Unassembled WGS sequence"/>
</dbReference>
<evidence type="ECO:0000313" key="2">
    <source>
        <dbReference type="Proteomes" id="UP000006643"/>
    </source>
</evidence>
<dbReference type="KEGG" id="pif:PITG_11843"/>
<reference evidence="2" key="1">
    <citation type="journal article" date="2009" name="Nature">
        <title>Genome sequence and analysis of the Irish potato famine pathogen Phytophthora infestans.</title>
        <authorList>
            <consortium name="The Broad Institute Genome Sequencing Platform"/>
            <person name="Haas B.J."/>
            <person name="Kamoun S."/>
            <person name="Zody M.C."/>
            <person name="Jiang R.H."/>
            <person name="Handsaker R.E."/>
            <person name="Cano L.M."/>
            <person name="Grabherr M."/>
            <person name="Kodira C.D."/>
            <person name="Raffaele S."/>
            <person name="Torto-Alalibo T."/>
            <person name="Bozkurt T.O."/>
            <person name="Ah-Fong A.M."/>
            <person name="Alvarado L."/>
            <person name="Anderson V.L."/>
            <person name="Armstrong M.R."/>
            <person name="Avrova A."/>
            <person name="Baxter L."/>
            <person name="Beynon J."/>
            <person name="Boevink P.C."/>
            <person name="Bollmann S.R."/>
            <person name="Bos J.I."/>
            <person name="Bulone V."/>
            <person name="Cai G."/>
            <person name="Cakir C."/>
            <person name="Carrington J.C."/>
            <person name="Chawner M."/>
            <person name="Conti L."/>
            <person name="Costanzo S."/>
            <person name="Ewan R."/>
            <person name="Fahlgren N."/>
            <person name="Fischbach M.A."/>
            <person name="Fugelstad J."/>
            <person name="Gilroy E.M."/>
            <person name="Gnerre S."/>
            <person name="Green P.J."/>
            <person name="Grenville-Briggs L.J."/>
            <person name="Griffith J."/>
            <person name="Grunwald N.J."/>
            <person name="Horn K."/>
            <person name="Horner N.R."/>
            <person name="Hu C.H."/>
            <person name="Huitema E."/>
            <person name="Jeong D.H."/>
            <person name="Jones A.M."/>
            <person name="Jones J.D."/>
            <person name="Jones R.W."/>
            <person name="Karlsson E.K."/>
            <person name="Kunjeti S.G."/>
            <person name="Lamour K."/>
            <person name="Liu Z."/>
            <person name="Ma L."/>
            <person name="Maclean D."/>
            <person name="Chibucos M.C."/>
            <person name="McDonald H."/>
            <person name="McWalters J."/>
            <person name="Meijer H.J."/>
            <person name="Morgan W."/>
            <person name="Morris P.F."/>
            <person name="Munro C.A."/>
            <person name="O'Neill K."/>
            <person name="Ospina-Giraldo M."/>
            <person name="Pinzon A."/>
            <person name="Pritchard L."/>
            <person name="Ramsahoye B."/>
            <person name="Ren Q."/>
            <person name="Restrepo S."/>
            <person name="Roy S."/>
            <person name="Sadanandom A."/>
            <person name="Savidor A."/>
            <person name="Schornack S."/>
            <person name="Schwartz D.C."/>
            <person name="Schumann U.D."/>
            <person name="Schwessinger B."/>
            <person name="Seyer L."/>
            <person name="Sharpe T."/>
            <person name="Silvar C."/>
            <person name="Song J."/>
            <person name="Studholme D.J."/>
            <person name="Sykes S."/>
            <person name="Thines M."/>
            <person name="van de Vondervoort P.J."/>
            <person name="Phuntumart V."/>
            <person name="Wawra S."/>
            <person name="Weide R."/>
            <person name="Win J."/>
            <person name="Young C."/>
            <person name="Zhou S."/>
            <person name="Fry W."/>
            <person name="Meyers B.C."/>
            <person name="van West P."/>
            <person name="Ristaino J."/>
            <person name="Govers F."/>
            <person name="Birch P.R."/>
            <person name="Whisson S.C."/>
            <person name="Judelson H.S."/>
            <person name="Nusbaum C."/>
        </authorList>
    </citation>
    <scope>NUCLEOTIDE SEQUENCE [LARGE SCALE GENOMIC DNA]</scope>
    <source>
        <strain evidence="2">T30-4</strain>
    </source>
</reference>
<proteinExistence type="predicted"/>